<proteinExistence type="predicted"/>
<name>A0A482VA51_ASBVE</name>
<protein>
    <submittedName>
        <fullName evidence="1">Uncharacterized protein</fullName>
    </submittedName>
</protein>
<dbReference type="EMBL" id="QDEB01121893">
    <property type="protein sequence ID" value="RZB40145.1"/>
    <property type="molecule type" value="Genomic_DNA"/>
</dbReference>
<evidence type="ECO:0000313" key="2">
    <source>
        <dbReference type="Proteomes" id="UP000292052"/>
    </source>
</evidence>
<accession>A0A482VA51</accession>
<sequence length="9" mass="1139">MMLFREITV</sequence>
<organism evidence="1 2">
    <name type="scientific">Asbolus verrucosus</name>
    <name type="common">Desert ironclad beetle</name>
    <dbReference type="NCBI Taxonomy" id="1661398"/>
    <lineage>
        <taxon>Eukaryota</taxon>
        <taxon>Metazoa</taxon>
        <taxon>Ecdysozoa</taxon>
        <taxon>Arthropoda</taxon>
        <taxon>Hexapoda</taxon>
        <taxon>Insecta</taxon>
        <taxon>Pterygota</taxon>
        <taxon>Neoptera</taxon>
        <taxon>Endopterygota</taxon>
        <taxon>Coleoptera</taxon>
        <taxon>Polyphaga</taxon>
        <taxon>Cucujiformia</taxon>
        <taxon>Tenebrionidae</taxon>
        <taxon>Pimeliinae</taxon>
        <taxon>Asbolus</taxon>
    </lineage>
</organism>
<evidence type="ECO:0000313" key="1">
    <source>
        <dbReference type="EMBL" id="RZB40145.1"/>
    </source>
</evidence>
<gene>
    <name evidence="1" type="ORF">BDFB_014307</name>
</gene>
<dbReference type="Proteomes" id="UP000292052">
    <property type="component" value="Unassembled WGS sequence"/>
</dbReference>
<comment type="caution">
    <text evidence="1">The sequence shown here is derived from an EMBL/GenBank/DDBJ whole genome shotgun (WGS) entry which is preliminary data.</text>
</comment>
<reference evidence="1 2" key="1">
    <citation type="submission" date="2017-03" db="EMBL/GenBank/DDBJ databases">
        <title>Genome of the blue death feigning beetle - Asbolus verrucosus.</title>
        <authorList>
            <person name="Rider S.D."/>
        </authorList>
    </citation>
    <scope>NUCLEOTIDE SEQUENCE [LARGE SCALE GENOMIC DNA]</scope>
    <source>
        <strain evidence="1">Butters</strain>
        <tissue evidence="1">Head and leg muscle</tissue>
    </source>
</reference>
<keyword evidence="2" id="KW-1185">Reference proteome</keyword>